<dbReference type="Proteomes" id="UP001168877">
    <property type="component" value="Unassembled WGS sequence"/>
</dbReference>
<dbReference type="Pfam" id="PF12796">
    <property type="entry name" value="Ank_2"/>
    <property type="match status" value="1"/>
</dbReference>
<dbReference type="InterPro" id="IPR002110">
    <property type="entry name" value="Ankyrin_rpt"/>
</dbReference>
<protein>
    <recommendedName>
        <fullName evidence="3">Ankyrin repeat-containing protein</fullName>
    </recommendedName>
</protein>
<evidence type="ECO:0000313" key="1">
    <source>
        <dbReference type="EMBL" id="KAK0606531.1"/>
    </source>
</evidence>
<dbReference type="PANTHER" id="PTHR24121:SF20">
    <property type="entry name" value="TONSOKU-LIKE PROTEIN"/>
    <property type="match status" value="1"/>
</dbReference>
<proteinExistence type="predicted"/>
<reference evidence="1" key="2">
    <citation type="submission" date="2023-06" db="EMBL/GenBank/DDBJ databases">
        <authorList>
            <person name="Swenson N.G."/>
            <person name="Wegrzyn J.L."/>
            <person name="Mcevoy S.L."/>
        </authorList>
    </citation>
    <scope>NUCLEOTIDE SEQUENCE</scope>
    <source>
        <strain evidence="1">NS2018</strain>
        <tissue evidence="1">Leaf</tissue>
    </source>
</reference>
<accession>A0AA39TCA9</accession>
<evidence type="ECO:0008006" key="3">
    <source>
        <dbReference type="Google" id="ProtNLM"/>
    </source>
</evidence>
<dbReference type="EMBL" id="JAUESC010000001">
    <property type="protein sequence ID" value="KAK0606531.1"/>
    <property type="molecule type" value="Genomic_DNA"/>
</dbReference>
<keyword evidence="2" id="KW-1185">Reference proteome</keyword>
<name>A0AA39TCA9_ACESA</name>
<sequence length="203" mass="23043">MEGVGRKWGFGVRRSWWREVGTESCGGRLDGRMWFFRSQRGRPLCIVWRLSLKVCGFSMMEECELYFQICVPLPKAALKGNLKEVYNILRVHEEILNRSSLLRMAITKGHATILHVAAGARQTSFVEEMINSIQPSDYESTLLLQDNNRNTSFCFAAAVGDVEIAKIMHNKNPNLNLAAIRGNHDKTPLDMAVMFGQKEMATF</sequence>
<organism evidence="1 2">
    <name type="scientific">Acer saccharum</name>
    <name type="common">Sugar maple</name>
    <dbReference type="NCBI Taxonomy" id="4024"/>
    <lineage>
        <taxon>Eukaryota</taxon>
        <taxon>Viridiplantae</taxon>
        <taxon>Streptophyta</taxon>
        <taxon>Embryophyta</taxon>
        <taxon>Tracheophyta</taxon>
        <taxon>Spermatophyta</taxon>
        <taxon>Magnoliopsida</taxon>
        <taxon>eudicotyledons</taxon>
        <taxon>Gunneridae</taxon>
        <taxon>Pentapetalae</taxon>
        <taxon>rosids</taxon>
        <taxon>malvids</taxon>
        <taxon>Sapindales</taxon>
        <taxon>Sapindaceae</taxon>
        <taxon>Hippocastanoideae</taxon>
        <taxon>Acereae</taxon>
        <taxon>Acer</taxon>
    </lineage>
</organism>
<dbReference type="PANTHER" id="PTHR24121">
    <property type="entry name" value="NO MECHANORECEPTOR POTENTIAL C, ISOFORM D-RELATED"/>
    <property type="match status" value="1"/>
</dbReference>
<dbReference type="SUPFAM" id="SSF48403">
    <property type="entry name" value="Ankyrin repeat"/>
    <property type="match status" value="1"/>
</dbReference>
<comment type="caution">
    <text evidence="1">The sequence shown here is derived from an EMBL/GenBank/DDBJ whole genome shotgun (WGS) entry which is preliminary data.</text>
</comment>
<evidence type="ECO:0000313" key="2">
    <source>
        <dbReference type="Proteomes" id="UP001168877"/>
    </source>
</evidence>
<gene>
    <name evidence="1" type="ORF">LWI29_000224</name>
</gene>
<reference evidence="1" key="1">
    <citation type="journal article" date="2022" name="Plant J.">
        <title>Strategies of tolerance reflected in two North American maple genomes.</title>
        <authorList>
            <person name="McEvoy S.L."/>
            <person name="Sezen U.U."/>
            <person name="Trouern-Trend A."/>
            <person name="McMahon S.M."/>
            <person name="Schaberg P.G."/>
            <person name="Yang J."/>
            <person name="Wegrzyn J.L."/>
            <person name="Swenson N.G."/>
        </authorList>
    </citation>
    <scope>NUCLEOTIDE SEQUENCE</scope>
    <source>
        <strain evidence="1">NS2018</strain>
    </source>
</reference>
<dbReference type="InterPro" id="IPR036770">
    <property type="entry name" value="Ankyrin_rpt-contain_sf"/>
</dbReference>
<dbReference type="Gene3D" id="1.25.40.20">
    <property type="entry name" value="Ankyrin repeat-containing domain"/>
    <property type="match status" value="1"/>
</dbReference>
<dbReference type="AlphaFoldDB" id="A0AA39TCA9"/>